<dbReference type="InterPro" id="IPR036909">
    <property type="entry name" value="Cyt_c-like_dom_sf"/>
</dbReference>
<dbReference type="Gene3D" id="1.10.760.10">
    <property type="entry name" value="Cytochrome c-like domain"/>
    <property type="match status" value="1"/>
</dbReference>
<gene>
    <name evidence="1" type="ORF">METZ01_LOCUS158616</name>
</gene>
<dbReference type="GO" id="GO:0020037">
    <property type="term" value="F:heme binding"/>
    <property type="evidence" value="ECO:0007669"/>
    <property type="project" value="InterPro"/>
</dbReference>
<accession>A0A382AXH7</accession>
<dbReference type="GO" id="GO:0009055">
    <property type="term" value="F:electron transfer activity"/>
    <property type="evidence" value="ECO:0007669"/>
    <property type="project" value="InterPro"/>
</dbReference>
<name>A0A382AXH7_9ZZZZ</name>
<feature type="non-terminal residue" evidence="1">
    <location>
        <position position="1"/>
    </location>
</feature>
<sequence length="148" mass="16144">VCAITSFAGRVACLVVATVLLSNTALASQSPRINYMIHCMGCHLIDGTGSPPDVPSLPQHLGQFLLVEGGREYLIQVPGTAYSPLSDAETAEVLNWMLETFARNQLSDHFVPYTANEVAQHRSQALTDVNTIRDQLLSNLEQQEPAEH</sequence>
<proteinExistence type="predicted"/>
<dbReference type="EMBL" id="UINC01027100">
    <property type="protein sequence ID" value="SVB05762.1"/>
    <property type="molecule type" value="Genomic_DNA"/>
</dbReference>
<dbReference type="AlphaFoldDB" id="A0A382AXH7"/>
<evidence type="ECO:0008006" key="2">
    <source>
        <dbReference type="Google" id="ProtNLM"/>
    </source>
</evidence>
<dbReference type="SUPFAM" id="SSF46626">
    <property type="entry name" value="Cytochrome c"/>
    <property type="match status" value="1"/>
</dbReference>
<evidence type="ECO:0000313" key="1">
    <source>
        <dbReference type="EMBL" id="SVB05762.1"/>
    </source>
</evidence>
<reference evidence="1" key="1">
    <citation type="submission" date="2018-05" db="EMBL/GenBank/DDBJ databases">
        <authorList>
            <person name="Lanie J.A."/>
            <person name="Ng W.-L."/>
            <person name="Kazmierczak K.M."/>
            <person name="Andrzejewski T.M."/>
            <person name="Davidsen T.M."/>
            <person name="Wayne K.J."/>
            <person name="Tettelin H."/>
            <person name="Glass J.I."/>
            <person name="Rusch D."/>
            <person name="Podicherti R."/>
            <person name="Tsui H.-C.T."/>
            <person name="Winkler M.E."/>
        </authorList>
    </citation>
    <scope>NUCLEOTIDE SEQUENCE</scope>
</reference>
<organism evidence="1">
    <name type="scientific">marine metagenome</name>
    <dbReference type="NCBI Taxonomy" id="408172"/>
    <lineage>
        <taxon>unclassified sequences</taxon>
        <taxon>metagenomes</taxon>
        <taxon>ecological metagenomes</taxon>
    </lineage>
</organism>
<protein>
    <recommendedName>
        <fullName evidence="2">Cytochrome c domain-containing protein</fullName>
    </recommendedName>
</protein>